<comment type="caution">
    <text evidence="2">The sequence shown here is derived from an EMBL/GenBank/DDBJ whole genome shotgun (WGS) entry which is preliminary data.</text>
</comment>
<keyword evidence="1" id="KW-0732">Signal</keyword>
<evidence type="ECO:0000313" key="2">
    <source>
        <dbReference type="EMBL" id="KAG0574393.1"/>
    </source>
</evidence>
<evidence type="ECO:0000313" key="3">
    <source>
        <dbReference type="Proteomes" id="UP000822688"/>
    </source>
</evidence>
<accession>A0A8T0HV38</accession>
<sequence length="70" mass="7518">MSGCVLVCLSSPLTFSFSPAAGTLSCYLSVLQLKDWCTGKQKVGKATEVCTRELNVSTLAHGMSNQQRPH</sequence>
<feature type="chain" id="PRO_5035907283" description="Secreted protein" evidence="1">
    <location>
        <begin position="17"/>
        <end position="70"/>
    </location>
</feature>
<evidence type="ECO:0008006" key="4">
    <source>
        <dbReference type="Google" id="ProtNLM"/>
    </source>
</evidence>
<protein>
    <recommendedName>
        <fullName evidence="4">Secreted protein</fullName>
    </recommendedName>
</protein>
<dbReference type="Proteomes" id="UP000822688">
    <property type="component" value="Chromosome V"/>
</dbReference>
<organism evidence="2 3">
    <name type="scientific">Ceratodon purpureus</name>
    <name type="common">Fire moss</name>
    <name type="synonym">Dicranum purpureum</name>
    <dbReference type="NCBI Taxonomy" id="3225"/>
    <lineage>
        <taxon>Eukaryota</taxon>
        <taxon>Viridiplantae</taxon>
        <taxon>Streptophyta</taxon>
        <taxon>Embryophyta</taxon>
        <taxon>Bryophyta</taxon>
        <taxon>Bryophytina</taxon>
        <taxon>Bryopsida</taxon>
        <taxon>Dicranidae</taxon>
        <taxon>Pseudoditrichales</taxon>
        <taxon>Ditrichaceae</taxon>
        <taxon>Ceratodon</taxon>
    </lineage>
</organism>
<gene>
    <name evidence="2" type="ORF">KC19_VG259500</name>
</gene>
<proteinExistence type="predicted"/>
<dbReference type="AlphaFoldDB" id="A0A8T0HV38"/>
<dbReference type="EMBL" id="CM026426">
    <property type="protein sequence ID" value="KAG0574393.1"/>
    <property type="molecule type" value="Genomic_DNA"/>
</dbReference>
<reference evidence="2" key="1">
    <citation type="submission" date="2020-06" db="EMBL/GenBank/DDBJ databases">
        <title>WGS assembly of Ceratodon purpureus strain R40.</title>
        <authorList>
            <person name="Carey S.B."/>
            <person name="Jenkins J."/>
            <person name="Shu S."/>
            <person name="Lovell J.T."/>
            <person name="Sreedasyam A."/>
            <person name="Maumus F."/>
            <person name="Tiley G.P."/>
            <person name="Fernandez-Pozo N."/>
            <person name="Barry K."/>
            <person name="Chen C."/>
            <person name="Wang M."/>
            <person name="Lipzen A."/>
            <person name="Daum C."/>
            <person name="Saski C.A."/>
            <person name="Payton A.C."/>
            <person name="Mcbreen J.C."/>
            <person name="Conrad R.E."/>
            <person name="Kollar L.M."/>
            <person name="Olsson S."/>
            <person name="Huttunen S."/>
            <person name="Landis J.B."/>
            <person name="Wickett N.J."/>
            <person name="Johnson M.G."/>
            <person name="Rensing S.A."/>
            <person name="Grimwood J."/>
            <person name="Schmutz J."/>
            <person name="Mcdaniel S.F."/>
        </authorList>
    </citation>
    <scope>NUCLEOTIDE SEQUENCE</scope>
    <source>
        <strain evidence="2">R40</strain>
    </source>
</reference>
<evidence type="ECO:0000256" key="1">
    <source>
        <dbReference type="SAM" id="SignalP"/>
    </source>
</evidence>
<feature type="signal peptide" evidence="1">
    <location>
        <begin position="1"/>
        <end position="16"/>
    </location>
</feature>
<keyword evidence="3" id="KW-1185">Reference proteome</keyword>
<name>A0A8T0HV38_CERPU</name>